<dbReference type="Gene3D" id="2.70.70.10">
    <property type="entry name" value="Glucose Permease (Domain IIA)"/>
    <property type="match status" value="1"/>
</dbReference>
<protein>
    <submittedName>
        <fullName evidence="1">Peptidase M23B</fullName>
    </submittedName>
</protein>
<proteinExistence type="predicted"/>
<reference evidence="1" key="1">
    <citation type="journal article" date="2012" name="Science">
        <title>Fermentation, hydrogen, and sulfur metabolism in multiple uncultivated bacterial phyla.</title>
        <authorList>
            <person name="Wrighton K.C."/>
            <person name="Thomas B.C."/>
            <person name="Sharon I."/>
            <person name="Miller C.S."/>
            <person name="Castelle C.J."/>
            <person name="VerBerkmoes N.C."/>
            <person name="Wilkins M.J."/>
            <person name="Hettich R.L."/>
            <person name="Lipton M.S."/>
            <person name="Williams K.H."/>
            <person name="Long P.E."/>
            <person name="Banfield J.F."/>
        </authorList>
    </citation>
    <scope>NUCLEOTIDE SEQUENCE [LARGE SCALE GENOMIC DNA]</scope>
</reference>
<dbReference type="AlphaFoldDB" id="K2GV53"/>
<dbReference type="CDD" id="cd12797">
    <property type="entry name" value="M23_peptidase"/>
    <property type="match status" value="1"/>
</dbReference>
<comment type="caution">
    <text evidence="1">The sequence shown here is derived from an EMBL/GenBank/DDBJ whole genome shotgun (WGS) entry which is preliminary data.</text>
</comment>
<dbReference type="InterPro" id="IPR011055">
    <property type="entry name" value="Dup_hybrid_motif"/>
</dbReference>
<name>K2GV53_9BACT</name>
<evidence type="ECO:0000313" key="1">
    <source>
        <dbReference type="EMBL" id="EKE27165.1"/>
    </source>
</evidence>
<accession>K2GV53</accession>
<organism evidence="1">
    <name type="scientific">uncultured bacterium</name>
    <name type="common">gcode 4</name>
    <dbReference type="NCBI Taxonomy" id="1234023"/>
    <lineage>
        <taxon>Bacteria</taxon>
        <taxon>environmental samples</taxon>
    </lineage>
</organism>
<gene>
    <name evidence="1" type="ORF">ACD_4C00014G0001</name>
</gene>
<dbReference type="SUPFAM" id="SSF51261">
    <property type="entry name" value="Duplicated hybrid motif"/>
    <property type="match status" value="1"/>
</dbReference>
<dbReference type="EMBL" id="AMFJ01000530">
    <property type="protein sequence ID" value="EKE27165.1"/>
    <property type="molecule type" value="Genomic_DNA"/>
</dbReference>
<sequence length="661" mass="81262">MKKIIIFFVLLFIGEFAYAGDFIYPFAQVAVPKCRFSSWNNLWNECRMSIPRIENWNYSKYKTDSTYRKIYSILWWATYNYWWDVWYWSHLWVDIATSLWTPVRSIWDWEVILAKALSWWWNTVVIKHKLQNWKYIYSNYSHLSKIIAKIWYIKAWTTIWEVWSTWNSYWNHLHFQIDITGQSHPYWYTTCSKWIEIFDVVNNWLCRNYLLANTVDPILFLENNWKFQDIQEIQQKQQQTIKIEPKNIKTRNQITEEEINDFLRDHTIKLNTMVAWDNLEISKTYLSKLTVNYHNKLFSGNLPWEWLEFEYNKSVLKVFPEKVIFVDKWIREVQITWLKSGKHVINLKIWKKIIWSLFVNIYSNSEMQNPTDASIIIKNSIALWEEKQFWAVFKTKFGTKQMYIPYNWTYKIKLLSWKAKFCNVSNKTIKTCRNSELVNELYFRYEDTKNWILLFNIIPFDYIPIKLSLSKVGNKYDITWTKTQITVTNPLRFDNSYVYYNENISALKKWYLRLNKWYLLQDNELTWRQLKEIVFNYLEYEYLRSGDNLAQKNLIIKKISEVKWNLSVFDDYKKYTRWDFTKIIFDNFSLNLVKNDNKVLLDESWKYKDYITTLREKYDFRWKDQFSQKYFQPTKNITVWEALYLIEKLNSNIWVKFVYNN</sequence>